<dbReference type="InParanoid" id="A0A3N4LF99"/>
<evidence type="ECO:0000313" key="2">
    <source>
        <dbReference type="Proteomes" id="UP000267821"/>
    </source>
</evidence>
<sequence length="141" mass="16106">MSFLISSFLDIGNLLLKVCNSYASAPEQFRTFSQEISSLNVVYQGVADQLQNQGGENNTLTLGEKNMADLKILHDGLQAFIKELEALLKRYQSLKEAKTFSFDRLQWGLEDLEGFRKRIPMHVCLLTAFNTSLMWYVHLPL</sequence>
<name>A0A3N4LF99_9PEZI</name>
<dbReference type="STRING" id="1051890.A0A3N4LF99"/>
<protein>
    <recommendedName>
        <fullName evidence="3">Fungal N-terminal domain-containing protein</fullName>
    </recommendedName>
</protein>
<dbReference type="AlphaFoldDB" id="A0A3N4LF99"/>
<gene>
    <name evidence="1" type="ORF">L211DRAFT_889902</name>
</gene>
<reference evidence="1 2" key="1">
    <citation type="journal article" date="2018" name="Nat. Ecol. Evol.">
        <title>Pezizomycetes genomes reveal the molecular basis of ectomycorrhizal truffle lifestyle.</title>
        <authorList>
            <person name="Murat C."/>
            <person name="Payen T."/>
            <person name="Noel B."/>
            <person name="Kuo A."/>
            <person name="Morin E."/>
            <person name="Chen J."/>
            <person name="Kohler A."/>
            <person name="Krizsan K."/>
            <person name="Balestrini R."/>
            <person name="Da Silva C."/>
            <person name="Montanini B."/>
            <person name="Hainaut M."/>
            <person name="Levati E."/>
            <person name="Barry K.W."/>
            <person name="Belfiori B."/>
            <person name="Cichocki N."/>
            <person name="Clum A."/>
            <person name="Dockter R.B."/>
            <person name="Fauchery L."/>
            <person name="Guy J."/>
            <person name="Iotti M."/>
            <person name="Le Tacon F."/>
            <person name="Lindquist E.A."/>
            <person name="Lipzen A."/>
            <person name="Malagnac F."/>
            <person name="Mello A."/>
            <person name="Molinier V."/>
            <person name="Miyauchi S."/>
            <person name="Poulain J."/>
            <person name="Riccioni C."/>
            <person name="Rubini A."/>
            <person name="Sitrit Y."/>
            <person name="Splivallo R."/>
            <person name="Traeger S."/>
            <person name="Wang M."/>
            <person name="Zifcakova L."/>
            <person name="Wipf D."/>
            <person name="Zambonelli A."/>
            <person name="Paolocci F."/>
            <person name="Nowrousian M."/>
            <person name="Ottonello S."/>
            <person name="Baldrian P."/>
            <person name="Spatafora J.W."/>
            <person name="Henrissat B."/>
            <person name="Nagy L.G."/>
            <person name="Aury J.M."/>
            <person name="Wincker P."/>
            <person name="Grigoriev I.V."/>
            <person name="Bonfante P."/>
            <person name="Martin F.M."/>
        </authorList>
    </citation>
    <scope>NUCLEOTIDE SEQUENCE [LARGE SCALE GENOMIC DNA]</scope>
    <source>
        <strain evidence="1 2">ATCC MYA-4762</strain>
    </source>
</reference>
<evidence type="ECO:0000313" key="1">
    <source>
        <dbReference type="EMBL" id="RPB21396.1"/>
    </source>
</evidence>
<evidence type="ECO:0008006" key="3">
    <source>
        <dbReference type="Google" id="ProtNLM"/>
    </source>
</evidence>
<dbReference type="EMBL" id="ML121560">
    <property type="protein sequence ID" value="RPB21396.1"/>
    <property type="molecule type" value="Genomic_DNA"/>
</dbReference>
<accession>A0A3N4LF99</accession>
<dbReference type="OrthoDB" id="7464126at2759"/>
<proteinExistence type="predicted"/>
<organism evidence="1 2">
    <name type="scientific">Terfezia boudieri ATCC MYA-4762</name>
    <dbReference type="NCBI Taxonomy" id="1051890"/>
    <lineage>
        <taxon>Eukaryota</taxon>
        <taxon>Fungi</taxon>
        <taxon>Dikarya</taxon>
        <taxon>Ascomycota</taxon>
        <taxon>Pezizomycotina</taxon>
        <taxon>Pezizomycetes</taxon>
        <taxon>Pezizales</taxon>
        <taxon>Pezizaceae</taxon>
        <taxon>Terfezia</taxon>
    </lineage>
</organism>
<dbReference type="Proteomes" id="UP000267821">
    <property type="component" value="Unassembled WGS sequence"/>
</dbReference>
<keyword evidence="2" id="KW-1185">Reference proteome</keyword>